<name>A0ABR2QXY1_9ROSI</name>
<evidence type="ECO:0000256" key="1">
    <source>
        <dbReference type="ARBA" id="ARBA00004229"/>
    </source>
</evidence>
<dbReference type="PANTHER" id="PTHR32054">
    <property type="entry name" value="HEAVY CHAIN, PUTATIVE, EXPRESSED-RELATED-RELATED"/>
    <property type="match status" value="1"/>
</dbReference>
<dbReference type="Pfam" id="PF05701">
    <property type="entry name" value="WEMBL"/>
    <property type="match status" value="1"/>
</dbReference>
<feature type="coiled-coil region" evidence="6">
    <location>
        <begin position="897"/>
        <end position="952"/>
    </location>
</feature>
<accession>A0ABR2QXY1</accession>
<dbReference type="Gene3D" id="3.40.1350.100">
    <property type="match status" value="2"/>
</dbReference>
<keyword evidence="3" id="KW-0150">Chloroplast</keyword>
<organism evidence="8 9">
    <name type="scientific">Hibiscus sabdariffa</name>
    <name type="common">roselle</name>
    <dbReference type="NCBI Taxonomy" id="183260"/>
    <lineage>
        <taxon>Eukaryota</taxon>
        <taxon>Viridiplantae</taxon>
        <taxon>Streptophyta</taxon>
        <taxon>Embryophyta</taxon>
        <taxon>Tracheophyta</taxon>
        <taxon>Spermatophyta</taxon>
        <taxon>Magnoliopsida</taxon>
        <taxon>eudicotyledons</taxon>
        <taxon>Gunneridae</taxon>
        <taxon>Pentapetalae</taxon>
        <taxon>rosids</taxon>
        <taxon>malvids</taxon>
        <taxon>Malvales</taxon>
        <taxon>Malvaceae</taxon>
        <taxon>Malvoideae</taxon>
        <taxon>Hibiscus</taxon>
    </lineage>
</organism>
<comment type="subcellular location">
    <subcellularLocation>
        <location evidence="1">Plastid</location>
        <location evidence="1">Chloroplast</location>
    </subcellularLocation>
</comment>
<feature type="coiled-coil region" evidence="6">
    <location>
        <begin position="1024"/>
        <end position="1051"/>
    </location>
</feature>
<sequence>MEFPKPPSLPSNPLLSLSSFFHRLGAELATRLHHTNRLAANLTSGFSQSATSHPRPLFASVSQPKAAVAAAATLSPEQVAKTLAGTAVYTVSNSNNEFVLISDPNGAKSIGLLCFRLEDAEAFLAQVRLRRRELRSNAKVVPITLDQVYSLKVEGIAFRFLPDPIQIKNALELKASDIKSGFNGVPVFQSDLLVVRKKNKRFLPIYFNKEDIEKELSRVSRASRGPSVSQHIMVGSLEDVLKKMEMSEKNSGWDDLIFIPPETINNSDQLGLAQPPFPCTPWPDSWPFSYMENARAEGITRLDSFDHPIVGQVDHMIDTVALASSVVTDQPEIDHQGRVMEDSSPRCGGVHDSPHEHLSKNTTSVSHCHNEDMIVPPPSNPKVGDSEIDRVASAGELSLPFTDVAATVAVGAVHGVADGRQSQQADSIVSSVVDGDNSVVLPCASSPLPEFGTIAVGSSKDATDEQKPETVKNGDVHHISHLVLPCKKIITSMVESPKSGSTTPKKSDLNRGDIDTASHFESVKESGSKFGVMVRWKSCRALDSERCRFTGEDLEKLLEEMVVYKKRSVDVEAAKIQVLKVLDSTNRQINELKLSLERAQTEENQAKQDSELAMLREEEMEQGICDEASVAAKQQLEVAKARHAAAVEELKSINEELETLRKEYDSMVTERDTAVKKAEEAVSASKDVEKRVEELTFDLMATKESLGSANAAHVGAEEKRIEAAHARDQDTLHWEEDLKQAEEELQKFTQQIQSAEDLKPTLDTASVLLHDLKAELTAHTESKFNLENNGHSADASGTPEKSTLTEIPAVDTSAKELEEVKLKIEKTTAEVDSLKVLAVSLKSELEKEEYALATINQTEGMSVDIASLKDDTESKIASAQMNGKEARDKMVEVPKQLQQATQEALEAKSLAQTANEELRKVKEEAEQAKARASTMESRLLAVQKEIEAAEASKKLAVDAIKALQDHESAQRTDNDDLPDGVILPLEEYYDLSKRAYEAEEQAHMKLAAVISQVEVAKRSQSSSLEELAEANREMVERNEQLRIALEKAQKAKEGKLGVEQKLRQWRAEHEQPPKATASSHGGSPPSESFEETEQMKKAEPVPTSPCSTLESSKAINGSSTESESSPETVVVKKKKKQLFPKIVTFFNRKKSSLLKSKSKS</sequence>
<evidence type="ECO:0000256" key="2">
    <source>
        <dbReference type="ARBA" id="ARBA00005485"/>
    </source>
</evidence>
<protein>
    <submittedName>
        <fullName evidence="8">Uncharacterized protein</fullName>
    </submittedName>
</protein>
<keyword evidence="9" id="KW-1185">Reference proteome</keyword>
<evidence type="ECO:0000313" key="8">
    <source>
        <dbReference type="EMBL" id="KAK9005545.1"/>
    </source>
</evidence>
<evidence type="ECO:0000256" key="6">
    <source>
        <dbReference type="SAM" id="Coils"/>
    </source>
</evidence>
<reference evidence="8 9" key="1">
    <citation type="journal article" date="2024" name="G3 (Bethesda)">
        <title>Genome assembly of Hibiscus sabdariffa L. provides insights into metabolisms of medicinal natural products.</title>
        <authorList>
            <person name="Kim T."/>
        </authorList>
    </citation>
    <scope>NUCLEOTIDE SEQUENCE [LARGE SCALE GENOMIC DNA]</scope>
    <source>
        <strain evidence="8">TK-2024</strain>
        <tissue evidence="8">Old leaves</tissue>
    </source>
</reference>
<feature type="region of interest" description="Disordered" evidence="7">
    <location>
        <begin position="1065"/>
        <end position="1133"/>
    </location>
</feature>
<feature type="coiled-coil region" evidence="6">
    <location>
        <begin position="582"/>
        <end position="670"/>
    </location>
</feature>
<evidence type="ECO:0000256" key="4">
    <source>
        <dbReference type="ARBA" id="ARBA00022640"/>
    </source>
</evidence>
<keyword evidence="4" id="KW-0934">Plastid</keyword>
<dbReference type="InterPro" id="IPR008545">
    <property type="entry name" value="Web"/>
</dbReference>
<evidence type="ECO:0000313" key="9">
    <source>
        <dbReference type="Proteomes" id="UP001396334"/>
    </source>
</evidence>
<dbReference type="EMBL" id="JBBPBN010000030">
    <property type="protein sequence ID" value="KAK9005545.1"/>
    <property type="molecule type" value="Genomic_DNA"/>
</dbReference>
<evidence type="ECO:0000256" key="7">
    <source>
        <dbReference type="SAM" id="MobiDB-lite"/>
    </source>
</evidence>
<evidence type="ECO:0000256" key="5">
    <source>
        <dbReference type="ARBA" id="ARBA00023054"/>
    </source>
</evidence>
<evidence type="ECO:0000256" key="3">
    <source>
        <dbReference type="ARBA" id="ARBA00022528"/>
    </source>
</evidence>
<dbReference type="InterPro" id="IPR007378">
    <property type="entry name" value="Tic22-like"/>
</dbReference>
<feature type="compositionally biased region" description="Polar residues" evidence="7">
    <location>
        <begin position="1104"/>
        <end position="1117"/>
    </location>
</feature>
<proteinExistence type="inferred from homology"/>
<comment type="caution">
    <text evidence="8">The sequence shown here is derived from an EMBL/GenBank/DDBJ whole genome shotgun (WGS) entry which is preliminary data.</text>
</comment>
<dbReference type="PANTHER" id="PTHR32054:SF31">
    <property type="entry name" value="PROTEIN WEAK CHLOROPLAST MOVEMENT UNDER BLUE LIGHT 1"/>
    <property type="match status" value="1"/>
</dbReference>
<comment type="similarity">
    <text evidence="2">Belongs to the WEB family.</text>
</comment>
<dbReference type="Proteomes" id="UP001396334">
    <property type="component" value="Unassembled WGS sequence"/>
</dbReference>
<dbReference type="Pfam" id="PF04278">
    <property type="entry name" value="Tic22"/>
    <property type="match status" value="1"/>
</dbReference>
<feature type="region of interest" description="Disordered" evidence="7">
    <location>
        <begin position="338"/>
        <end position="362"/>
    </location>
</feature>
<feature type="region of interest" description="Disordered" evidence="7">
    <location>
        <begin position="783"/>
        <end position="804"/>
    </location>
</feature>
<feature type="compositionally biased region" description="Low complexity" evidence="7">
    <location>
        <begin position="1118"/>
        <end position="1129"/>
    </location>
</feature>
<feature type="region of interest" description="Disordered" evidence="7">
    <location>
        <begin position="494"/>
        <end position="513"/>
    </location>
</feature>
<gene>
    <name evidence="8" type="ORF">V6N11_042973</name>
</gene>
<keyword evidence="5 6" id="KW-0175">Coiled coil</keyword>